<evidence type="ECO:0000256" key="2">
    <source>
        <dbReference type="ARBA" id="ARBA00004922"/>
    </source>
</evidence>
<dbReference type="GO" id="GO:0000026">
    <property type="term" value="F:alpha-1,2-mannosyltransferase activity"/>
    <property type="evidence" value="ECO:0007669"/>
    <property type="project" value="TreeGrafter"/>
</dbReference>
<keyword evidence="8" id="KW-0333">Golgi apparatus</keyword>
<comment type="subcellular location">
    <subcellularLocation>
        <location evidence="1">Golgi apparatus membrane</location>
        <topology evidence="1">Single-pass type II membrane protein</topology>
    </subcellularLocation>
</comment>
<comment type="caution">
    <text evidence="10">The sequence shown here is derived from an EMBL/GenBank/DDBJ whole genome shotgun (WGS) entry which is preliminary data.</text>
</comment>
<evidence type="ECO:0008006" key="12">
    <source>
        <dbReference type="Google" id="ProtNLM"/>
    </source>
</evidence>
<dbReference type="InterPro" id="IPR022751">
    <property type="entry name" value="Alpha_mannosyltransferase"/>
</dbReference>
<accession>A0A1V2L9W3</accession>
<keyword evidence="4" id="KW-0808">Transferase</keyword>
<evidence type="ECO:0000313" key="10">
    <source>
        <dbReference type="EMBL" id="ONH68692.1"/>
    </source>
</evidence>
<evidence type="ECO:0000256" key="8">
    <source>
        <dbReference type="ARBA" id="ARBA00023034"/>
    </source>
</evidence>
<name>A0A1V2L9W3_CYBFA</name>
<dbReference type="Pfam" id="PF11051">
    <property type="entry name" value="Mannosyl_trans3"/>
    <property type="match status" value="1"/>
</dbReference>
<organism evidence="10 11">
    <name type="scientific">Cyberlindnera fabianii</name>
    <name type="common">Yeast</name>
    <name type="synonym">Hansenula fabianii</name>
    <dbReference type="NCBI Taxonomy" id="36022"/>
    <lineage>
        <taxon>Eukaryota</taxon>
        <taxon>Fungi</taxon>
        <taxon>Dikarya</taxon>
        <taxon>Ascomycota</taxon>
        <taxon>Saccharomycotina</taxon>
        <taxon>Saccharomycetes</taxon>
        <taxon>Phaffomycetales</taxon>
        <taxon>Phaffomycetaceae</taxon>
        <taxon>Cyberlindnera</taxon>
    </lineage>
</organism>
<evidence type="ECO:0000256" key="3">
    <source>
        <dbReference type="ARBA" id="ARBA00009105"/>
    </source>
</evidence>
<evidence type="ECO:0000256" key="1">
    <source>
        <dbReference type="ARBA" id="ARBA00004323"/>
    </source>
</evidence>
<keyword evidence="6" id="KW-0735">Signal-anchor</keyword>
<evidence type="ECO:0000256" key="4">
    <source>
        <dbReference type="ARBA" id="ARBA00022679"/>
    </source>
</evidence>
<protein>
    <recommendedName>
        <fullName evidence="12">Alpha-1,2-mannosyltransferase MNN2</fullName>
    </recommendedName>
</protein>
<evidence type="ECO:0000256" key="7">
    <source>
        <dbReference type="ARBA" id="ARBA00022989"/>
    </source>
</evidence>
<sequence length="547" mass="61763">MAFASRKFQRIGIVIVLVFTGLYFLSHQSSSGFHDRVSQFTGSTPDFLQDEATSSTPQSSPSTAYDWVFQLINKSKPSVGQLTEYKDGEKAKEKFATDDDFVFSRKYLSNLLNIDDLSYRRLKEAHASYMADLEIDTHKSFHADDSKPSGEGIVFVGGIKFSWLALIGIEQLRLLGCNLPIEVFIGDEGEYEHEFCEVILPKYNGRCTYLPGEVGDLAEKLDAKISGYQYKNLAFLISKFEKILFLDADNVPLKDPTPLFKSDVFKKHGLVIWPDAWARTTTPKYYEIAGITVTDNIVRGPHKGKTAKDVNLLEDVTFHDFEGTLPNPSSESGMILVDKTKHCKTLLLSLYYNIFGPKLYYSIFSQGSAGEGDKETFIAAATVLGANYYQVLQPFKFIGYHYDGQFNSKALGQADPIQDYKNFLKGSHLDETNRIVNADSAKEPDIQFMHLSYPKLIPFALLNDNEIIKPGNEHVRMYLSTTEHAGYDFELRIFQIVTGALCKDYTGPTPISEKLIGLKLKEYWGQDPNTFCPQLIEHTNWLKNNPE</sequence>
<evidence type="ECO:0000256" key="6">
    <source>
        <dbReference type="ARBA" id="ARBA00022968"/>
    </source>
</evidence>
<dbReference type="STRING" id="36022.A0A1V2L9W3"/>
<evidence type="ECO:0000256" key="9">
    <source>
        <dbReference type="ARBA" id="ARBA00023136"/>
    </source>
</evidence>
<keyword evidence="11" id="KW-1185">Reference proteome</keyword>
<comment type="pathway">
    <text evidence="2">Protein modification; protein glycosylation.</text>
</comment>
<evidence type="ECO:0000256" key="5">
    <source>
        <dbReference type="ARBA" id="ARBA00022692"/>
    </source>
</evidence>
<dbReference type="PANTHER" id="PTHR31646">
    <property type="entry name" value="ALPHA-1,2-MANNOSYLTRANSFERASE MNN2"/>
    <property type="match status" value="1"/>
</dbReference>
<dbReference type="GO" id="GO:0000139">
    <property type="term" value="C:Golgi membrane"/>
    <property type="evidence" value="ECO:0007669"/>
    <property type="project" value="UniProtKB-SubCell"/>
</dbReference>
<keyword evidence="9" id="KW-0472">Membrane</keyword>
<dbReference type="Proteomes" id="UP000189513">
    <property type="component" value="Unassembled WGS sequence"/>
</dbReference>
<reference evidence="11" key="1">
    <citation type="journal article" date="2017" name="Genome Announc.">
        <title>Genome sequences of Cyberlindnera fabianii 65, Pichia kudriavzevii 129, and Saccharomyces cerevisiae 131 isolated from fermented masau fruits in Zimbabwe.</title>
        <authorList>
            <person name="van Rijswijck I.M.H."/>
            <person name="Derks M.F.L."/>
            <person name="Abee T."/>
            <person name="de Ridder D."/>
            <person name="Smid E.J."/>
        </authorList>
    </citation>
    <scope>NUCLEOTIDE SEQUENCE [LARGE SCALE GENOMIC DNA]</scope>
    <source>
        <strain evidence="11">65</strain>
    </source>
</reference>
<dbReference type="OMA" id="YQYKMLA"/>
<dbReference type="AlphaFoldDB" id="A0A1V2L9W3"/>
<keyword evidence="7" id="KW-1133">Transmembrane helix</keyword>
<gene>
    <name evidence="10" type="ORF">BON22_1319</name>
</gene>
<dbReference type="SUPFAM" id="SSF53448">
    <property type="entry name" value="Nucleotide-diphospho-sugar transferases"/>
    <property type="match status" value="1"/>
</dbReference>
<dbReference type="GO" id="GO:0046354">
    <property type="term" value="P:mannan biosynthetic process"/>
    <property type="evidence" value="ECO:0007669"/>
    <property type="project" value="TreeGrafter"/>
</dbReference>
<comment type="similarity">
    <text evidence="3">Belongs to the MNN1/MNT family.</text>
</comment>
<dbReference type="EMBL" id="MPUK01000002">
    <property type="protein sequence ID" value="ONH68692.1"/>
    <property type="molecule type" value="Genomic_DNA"/>
</dbReference>
<evidence type="ECO:0000313" key="11">
    <source>
        <dbReference type="Proteomes" id="UP000189513"/>
    </source>
</evidence>
<dbReference type="InterPro" id="IPR029044">
    <property type="entry name" value="Nucleotide-diphossugar_trans"/>
</dbReference>
<dbReference type="PANTHER" id="PTHR31646:SF1">
    <property type="entry name" value="ALPHA-1,2-MANNOSYLTRANSFERASE MNN2"/>
    <property type="match status" value="1"/>
</dbReference>
<dbReference type="VEuPathDB" id="FungiDB:BON22_1319"/>
<proteinExistence type="inferred from homology"/>
<keyword evidence="5" id="KW-0812">Transmembrane</keyword>